<dbReference type="AlphaFoldDB" id="A0A2I0SNW0"/>
<dbReference type="Gene3D" id="1.20.1250.20">
    <property type="entry name" value="MFS general substrate transporter like domains"/>
    <property type="match status" value="1"/>
</dbReference>
<keyword evidence="3" id="KW-1003">Cell membrane</keyword>
<dbReference type="PROSITE" id="PS50850">
    <property type="entry name" value="MFS"/>
    <property type="match status" value="1"/>
</dbReference>
<feature type="transmembrane region" description="Helical" evidence="7">
    <location>
        <begin position="43"/>
        <end position="65"/>
    </location>
</feature>
<evidence type="ECO:0000256" key="2">
    <source>
        <dbReference type="ARBA" id="ARBA00022448"/>
    </source>
</evidence>
<dbReference type="RefSeq" id="WP_103550583.1">
    <property type="nucleotide sequence ID" value="NZ_JBHJSK010000014.1"/>
</dbReference>
<evidence type="ECO:0000256" key="3">
    <source>
        <dbReference type="ARBA" id="ARBA00022475"/>
    </source>
</evidence>
<dbReference type="GO" id="GO:0005886">
    <property type="term" value="C:plasma membrane"/>
    <property type="evidence" value="ECO:0007669"/>
    <property type="project" value="UniProtKB-SubCell"/>
</dbReference>
<dbReference type="PANTHER" id="PTHR23513">
    <property type="entry name" value="INTEGRAL MEMBRANE EFFLUX PROTEIN-RELATED"/>
    <property type="match status" value="1"/>
</dbReference>
<comment type="caution">
    <text evidence="9">The sequence shown here is derived from an EMBL/GenBank/DDBJ whole genome shotgun (WGS) entry which is preliminary data.</text>
</comment>
<dbReference type="GO" id="GO:0022857">
    <property type="term" value="F:transmembrane transporter activity"/>
    <property type="evidence" value="ECO:0007669"/>
    <property type="project" value="InterPro"/>
</dbReference>
<dbReference type="InterPro" id="IPR036259">
    <property type="entry name" value="MFS_trans_sf"/>
</dbReference>
<evidence type="ECO:0000313" key="10">
    <source>
        <dbReference type="Proteomes" id="UP000236178"/>
    </source>
</evidence>
<comment type="subcellular location">
    <subcellularLocation>
        <location evidence="1">Cell membrane</location>
        <topology evidence="1">Multi-pass membrane protein</topology>
    </subcellularLocation>
</comment>
<feature type="transmembrane region" description="Helical" evidence="7">
    <location>
        <begin position="378"/>
        <end position="397"/>
    </location>
</feature>
<evidence type="ECO:0000256" key="6">
    <source>
        <dbReference type="ARBA" id="ARBA00023136"/>
    </source>
</evidence>
<sequence>MKAYLAILRIGDYRLLWSALVLNLLGDGATYAALAWITLEKAGAAGLGVLGVCLTLPVILGGAVVGPLLDRFSRRKLFIYDSVFRGFVVALIPLLAAMDALQTWNLYGVALIYGLLKIIPLAGTPAVLPELVPEDKLQAASGLESTAMGAANVVGPAIGAGLITAFGAPYVLVLDAVTYLVFAFLISRIKAPMGRPEPVAASDAQEARPGWAPVFRLIVRDRFLLVLTLSFGAFNVSAGALIVALPWLAKFEFDSGPGILGLMLAVMAAGELIGSLVSGAVKTSERQMLRIGVFQLLSGAVLFLLLPSMLPWILLGLALNGILSAPMTVLGGVVRMTRVPNAMRGRAMTLMRTVMAGSLPAGSALGGVLLSGSHYDGLILVVAALAAAPGVLTVLLFRRTPFRLGVTAADDQRVQRGPDLDSDAVHATS</sequence>
<keyword evidence="4 7" id="KW-0812">Transmembrane</keyword>
<dbReference type="InterPro" id="IPR010290">
    <property type="entry name" value="TM_effector"/>
</dbReference>
<protein>
    <submittedName>
        <fullName evidence="9">MFS transporter</fullName>
    </submittedName>
</protein>
<evidence type="ECO:0000256" key="5">
    <source>
        <dbReference type="ARBA" id="ARBA00022989"/>
    </source>
</evidence>
<feature type="transmembrane region" description="Helical" evidence="7">
    <location>
        <begin position="223"/>
        <end position="247"/>
    </location>
</feature>
<evidence type="ECO:0000256" key="1">
    <source>
        <dbReference type="ARBA" id="ARBA00004651"/>
    </source>
</evidence>
<evidence type="ECO:0000256" key="7">
    <source>
        <dbReference type="SAM" id="Phobius"/>
    </source>
</evidence>
<keyword evidence="10" id="KW-1185">Reference proteome</keyword>
<feature type="transmembrane region" description="Helical" evidence="7">
    <location>
        <begin position="312"/>
        <end position="334"/>
    </location>
</feature>
<name>A0A2I0SNW0_9ACTN</name>
<dbReference type="Proteomes" id="UP000236178">
    <property type="component" value="Unassembled WGS sequence"/>
</dbReference>
<feature type="domain" description="Major facilitator superfamily (MFS) profile" evidence="8">
    <location>
        <begin position="1"/>
        <end position="401"/>
    </location>
</feature>
<feature type="transmembrane region" description="Helical" evidence="7">
    <location>
        <begin position="288"/>
        <end position="306"/>
    </location>
</feature>
<feature type="transmembrane region" description="Helical" evidence="7">
    <location>
        <begin position="104"/>
        <end position="128"/>
    </location>
</feature>
<evidence type="ECO:0000256" key="4">
    <source>
        <dbReference type="ARBA" id="ARBA00022692"/>
    </source>
</evidence>
<accession>A0A2I0SNW0</accession>
<proteinExistence type="predicted"/>
<keyword evidence="6 7" id="KW-0472">Membrane</keyword>
<feature type="transmembrane region" description="Helical" evidence="7">
    <location>
        <begin position="259"/>
        <end position="281"/>
    </location>
</feature>
<feature type="transmembrane region" description="Helical" evidence="7">
    <location>
        <begin position="77"/>
        <end position="98"/>
    </location>
</feature>
<feature type="transmembrane region" description="Helical" evidence="7">
    <location>
        <begin position="168"/>
        <end position="186"/>
    </location>
</feature>
<feature type="transmembrane region" description="Helical" evidence="7">
    <location>
        <begin position="354"/>
        <end position="372"/>
    </location>
</feature>
<reference evidence="9 10" key="1">
    <citation type="submission" date="2017-12" db="EMBL/GenBank/DDBJ databases">
        <title>Streptomyces populusis sp. nov., a novel endophytic actinobacterium isolated from stems of Populus adenopoda Maxim.</title>
        <authorList>
            <person name="Wang Z."/>
        </authorList>
    </citation>
    <scope>NUCLEOTIDE SEQUENCE [LARGE SCALE GENOMIC DNA]</scope>
    <source>
        <strain evidence="9 10">A249</strain>
    </source>
</reference>
<gene>
    <name evidence="9" type="ORF">CW362_18285</name>
</gene>
<dbReference type="InterPro" id="IPR020846">
    <property type="entry name" value="MFS_dom"/>
</dbReference>
<keyword evidence="2" id="KW-0813">Transport</keyword>
<dbReference type="SUPFAM" id="SSF103473">
    <property type="entry name" value="MFS general substrate transporter"/>
    <property type="match status" value="1"/>
</dbReference>
<organism evidence="9 10">
    <name type="scientific">Streptomyces populi</name>
    <dbReference type="NCBI Taxonomy" id="2058924"/>
    <lineage>
        <taxon>Bacteria</taxon>
        <taxon>Bacillati</taxon>
        <taxon>Actinomycetota</taxon>
        <taxon>Actinomycetes</taxon>
        <taxon>Kitasatosporales</taxon>
        <taxon>Streptomycetaceae</taxon>
        <taxon>Streptomyces</taxon>
    </lineage>
</organism>
<evidence type="ECO:0000259" key="8">
    <source>
        <dbReference type="PROSITE" id="PS50850"/>
    </source>
</evidence>
<feature type="transmembrane region" description="Helical" evidence="7">
    <location>
        <begin position="15"/>
        <end position="37"/>
    </location>
</feature>
<dbReference type="OrthoDB" id="3661340at2"/>
<keyword evidence="5 7" id="KW-1133">Transmembrane helix</keyword>
<dbReference type="EMBL" id="PJOS01000032">
    <property type="protein sequence ID" value="PKT71618.1"/>
    <property type="molecule type" value="Genomic_DNA"/>
</dbReference>
<dbReference type="PANTHER" id="PTHR23513:SF11">
    <property type="entry name" value="STAPHYLOFERRIN A TRANSPORTER"/>
    <property type="match status" value="1"/>
</dbReference>
<dbReference type="CDD" id="cd06173">
    <property type="entry name" value="MFS_MefA_like"/>
    <property type="match status" value="1"/>
</dbReference>
<evidence type="ECO:0000313" key="9">
    <source>
        <dbReference type="EMBL" id="PKT71618.1"/>
    </source>
</evidence>
<dbReference type="Pfam" id="PF05977">
    <property type="entry name" value="MFS_3"/>
    <property type="match status" value="1"/>
</dbReference>